<sequence>MRKIIFLFCALCTLSFSQAQDFNKYERMNGVSSVLITSEMFKLLAEIDFDSSDPEVQNYVNLIENLKDIKVLSTSKPAIAQQLEADVNAYITSSQLKELMRVNDDGNDARFYFEAGDSAAVVKRLIMFFKGEENGEKITVAMSISGNIDLKQVSKLAKDLKVPGADALKDVEPK</sequence>
<evidence type="ECO:0000313" key="2">
    <source>
        <dbReference type="EMBL" id="MBB4118054.1"/>
    </source>
</evidence>
<dbReference type="RefSeq" id="WP_183475691.1">
    <property type="nucleotide sequence ID" value="NZ_JACIFO010000001.1"/>
</dbReference>
<gene>
    <name evidence="2" type="ORF">GGR32_000326</name>
</gene>
<dbReference type="Proteomes" id="UP000553034">
    <property type="component" value="Unassembled WGS sequence"/>
</dbReference>
<dbReference type="AlphaFoldDB" id="A0A840EVE6"/>
<keyword evidence="1" id="KW-0732">Signal</keyword>
<feature type="chain" id="PRO_5032900290" description="DUF4252 domain-containing protein" evidence="1">
    <location>
        <begin position="20"/>
        <end position="174"/>
    </location>
</feature>
<name>A0A840EVE6_9FLAO</name>
<dbReference type="Pfam" id="PF14060">
    <property type="entry name" value="DUF4252"/>
    <property type="match status" value="1"/>
</dbReference>
<dbReference type="EMBL" id="JACIFO010000001">
    <property type="protein sequence ID" value="MBB4118054.1"/>
    <property type="molecule type" value="Genomic_DNA"/>
</dbReference>
<feature type="signal peptide" evidence="1">
    <location>
        <begin position="1"/>
        <end position="19"/>
    </location>
</feature>
<evidence type="ECO:0000256" key="1">
    <source>
        <dbReference type="SAM" id="SignalP"/>
    </source>
</evidence>
<reference evidence="2 3" key="1">
    <citation type="submission" date="2020-08" db="EMBL/GenBank/DDBJ databases">
        <title>Genomic Encyclopedia of Type Strains, Phase IV (KMG-IV): sequencing the most valuable type-strain genomes for metagenomic binning, comparative biology and taxonomic classification.</title>
        <authorList>
            <person name="Goeker M."/>
        </authorList>
    </citation>
    <scope>NUCLEOTIDE SEQUENCE [LARGE SCALE GENOMIC DNA]</scope>
    <source>
        <strain evidence="2 3">DSM 29568</strain>
    </source>
</reference>
<evidence type="ECO:0000313" key="3">
    <source>
        <dbReference type="Proteomes" id="UP000553034"/>
    </source>
</evidence>
<proteinExistence type="predicted"/>
<comment type="caution">
    <text evidence="2">The sequence shown here is derived from an EMBL/GenBank/DDBJ whole genome shotgun (WGS) entry which is preliminary data.</text>
</comment>
<organism evidence="2 3">
    <name type="scientific">Mesonia hippocampi</name>
    <dbReference type="NCBI Taxonomy" id="1628250"/>
    <lineage>
        <taxon>Bacteria</taxon>
        <taxon>Pseudomonadati</taxon>
        <taxon>Bacteroidota</taxon>
        <taxon>Flavobacteriia</taxon>
        <taxon>Flavobacteriales</taxon>
        <taxon>Flavobacteriaceae</taxon>
        <taxon>Mesonia</taxon>
    </lineage>
</organism>
<protein>
    <recommendedName>
        <fullName evidence="4">DUF4252 domain-containing protein</fullName>
    </recommendedName>
</protein>
<keyword evidence="3" id="KW-1185">Reference proteome</keyword>
<evidence type="ECO:0008006" key="4">
    <source>
        <dbReference type="Google" id="ProtNLM"/>
    </source>
</evidence>
<accession>A0A840EVE6</accession>
<dbReference type="InterPro" id="IPR025348">
    <property type="entry name" value="DUF4252"/>
</dbReference>